<protein>
    <submittedName>
        <fullName evidence="1">Uncharacterized protein</fullName>
    </submittedName>
</protein>
<proteinExistence type="predicted"/>
<evidence type="ECO:0000313" key="1">
    <source>
        <dbReference type="EMBL" id="RPD61262.1"/>
    </source>
</evidence>
<dbReference type="EMBL" id="ML122262">
    <property type="protein sequence ID" value="RPD61262.1"/>
    <property type="molecule type" value="Genomic_DNA"/>
</dbReference>
<reference evidence="1" key="1">
    <citation type="journal article" date="2018" name="Genome Biol. Evol.">
        <title>Genomics and development of Lentinus tigrinus, a white-rot wood-decaying mushroom with dimorphic fruiting bodies.</title>
        <authorList>
            <person name="Wu B."/>
            <person name="Xu Z."/>
            <person name="Knudson A."/>
            <person name="Carlson A."/>
            <person name="Chen N."/>
            <person name="Kovaka S."/>
            <person name="LaButti K."/>
            <person name="Lipzen A."/>
            <person name="Pennachio C."/>
            <person name="Riley R."/>
            <person name="Schakwitz W."/>
            <person name="Umezawa K."/>
            <person name="Ohm R.A."/>
            <person name="Grigoriev I.V."/>
            <person name="Nagy L.G."/>
            <person name="Gibbons J."/>
            <person name="Hibbett D."/>
        </authorList>
    </citation>
    <scope>NUCLEOTIDE SEQUENCE [LARGE SCALE GENOMIC DNA]</scope>
    <source>
        <strain evidence="1">ALCF2SS1-6</strain>
    </source>
</reference>
<dbReference type="Proteomes" id="UP000313359">
    <property type="component" value="Unassembled WGS sequence"/>
</dbReference>
<keyword evidence="2" id="KW-1185">Reference proteome</keyword>
<organism evidence="1 2">
    <name type="scientific">Lentinus tigrinus ALCF2SS1-6</name>
    <dbReference type="NCBI Taxonomy" id="1328759"/>
    <lineage>
        <taxon>Eukaryota</taxon>
        <taxon>Fungi</taxon>
        <taxon>Dikarya</taxon>
        <taxon>Basidiomycota</taxon>
        <taxon>Agaricomycotina</taxon>
        <taxon>Agaricomycetes</taxon>
        <taxon>Polyporales</taxon>
        <taxon>Polyporaceae</taxon>
        <taxon>Lentinus</taxon>
    </lineage>
</organism>
<name>A0A5C2SBT9_9APHY</name>
<sequence>MAASQLRDPSGKIIDIGAPKYASRESQGVWAKPGSSTLLWKIYTNQGPYTNAYNMITAADRAGLPVPAFASILGYKFRPAATGLWLDAYILQTVAQTGTFFAMSQAGKQTVWRQWLYTLNLVSDRDVLNKALAAAQAATNVGLRDPQGFLEKTRREPVVFIDIHTAAPPSAAAQQMLEQIQERMRAPAVSQ</sequence>
<evidence type="ECO:0000313" key="2">
    <source>
        <dbReference type="Proteomes" id="UP000313359"/>
    </source>
</evidence>
<gene>
    <name evidence="1" type="ORF">L227DRAFT_562810</name>
</gene>
<accession>A0A5C2SBT9</accession>
<dbReference type="AlphaFoldDB" id="A0A5C2SBT9"/>
<dbReference type="OrthoDB" id="2728328at2759"/>